<dbReference type="Proteomes" id="UP000075583">
    <property type="component" value="Unassembled WGS sequence"/>
</dbReference>
<organism evidence="1 2">
    <name type="scientific">Roseivirga ehrenbergii (strain DSM 102268 / JCM 13514 / KCTC 12282 / NCIMB 14502 / KMM 6017)</name>
    <dbReference type="NCBI Taxonomy" id="279360"/>
    <lineage>
        <taxon>Bacteria</taxon>
        <taxon>Pseudomonadati</taxon>
        <taxon>Bacteroidota</taxon>
        <taxon>Cytophagia</taxon>
        <taxon>Cytophagales</taxon>
        <taxon>Roseivirgaceae</taxon>
        <taxon>Roseivirga</taxon>
    </lineage>
</organism>
<reference evidence="1" key="1">
    <citation type="submission" date="2016-01" db="EMBL/GenBank/DDBJ databases">
        <title>Genome sequencing of Roseivirga ehrenbergii KMM 6017.</title>
        <authorList>
            <person name="Selvaratnam C."/>
            <person name="Thevarajoo S."/>
            <person name="Goh K.M."/>
            <person name="Ee R."/>
            <person name="Chan K.-G."/>
            <person name="Chong C.S."/>
        </authorList>
    </citation>
    <scope>NUCLEOTIDE SEQUENCE [LARGE SCALE GENOMIC DNA]</scope>
    <source>
        <strain evidence="1">KMM 6017</strain>
    </source>
</reference>
<gene>
    <name evidence="1" type="ORF">MB14_09190</name>
</gene>
<dbReference type="RefSeq" id="WP_062593245.1">
    <property type="nucleotide sequence ID" value="NZ_LQZQ01000049.1"/>
</dbReference>
<proteinExistence type="predicted"/>
<evidence type="ECO:0000313" key="1">
    <source>
        <dbReference type="EMBL" id="KYG72205.1"/>
    </source>
</evidence>
<evidence type="ECO:0000313" key="2">
    <source>
        <dbReference type="Proteomes" id="UP000075583"/>
    </source>
</evidence>
<dbReference type="AlphaFoldDB" id="A0A150X0E7"/>
<comment type="caution">
    <text evidence="1">The sequence shown here is derived from an EMBL/GenBank/DDBJ whole genome shotgun (WGS) entry which is preliminary data.</text>
</comment>
<dbReference type="EMBL" id="LQZQ01000049">
    <property type="protein sequence ID" value="KYG72205.1"/>
    <property type="molecule type" value="Genomic_DNA"/>
</dbReference>
<dbReference type="OrthoDB" id="982794at2"/>
<keyword evidence="2" id="KW-1185">Reference proteome</keyword>
<protein>
    <submittedName>
        <fullName evidence="1">Uncharacterized protein</fullName>
    </submittedName>
</protein>
<sequence>MALINQEDIQTGLALISKDFQVDPKNWELQQGEEMTQERAFDFLLKLVEHLMAHDFNRLLNSLYRIDVSEEKLKLALAESNHPAQTVAQMIWDRELQKVETRKKYSGR</sequence>
<name>A0A150X0E7_ROSEK</name>
<accession>A0A150X0E7</accession>